<dbReference type="Pfam" id="PF07690">
    <property type="entry name" value="MFS_1"/>
    <property type="match status" value="1"/>
</dbReference>
<sequence length="417" mass="45359">MKKWQNKWVRAAIPALLIHCSIGTVYCWSLVSDTIVEYFDGSVTKGSVEWAFSLAIFFLGMSAAFLGPFVEKDIHRSSLVAAICFSVGMAGTGFFIQQKSLAGIFLCYGVIMGIGLGTGYLSPVKTLMLWFSEQKGLATGLAIASFGLAKVIASPLMEFLQNRFGIVSMFYILAVFYFVLMFIGHLLLAKPEGWVEPHEKSGESVLSILKNKTFIGIWLMFYINITCGLALISQEKSIVKAIGLVGIAGLISSITAIFNAGGRLGFSAWADHMKDRNTVYKLIFVLSILFTGLTILTNGIVNGYAFLVIPLLFVINAGYGGGFSNVPALLSDHFGMKSISRIHGLCLSAWAFAGLTGNQIATYIVNHTGSFAEDAQGNLVNPVGYQNVLYFTFVLYIVALFISFFVIPASKKQKSSK</sequence>
<comment type="subcellular location">
    <subcellularLocation>
        <location evidence="1">Cell membrane</location>
        <topology evidence="1">Multi-pass membrane protein</topology>
    </subcellularLocation>
</comment>
<keyword evidence="4 6" id="KW-1133">Transmembrane helix</keyword>
<feature type="transmembrane region" description="Helical" evidence="6">
    <location>
        <begin position="51"/>
        <end position="70"/>
    </location>
</feature>
<dbReference type="SUPFAM" id="SSF103473">
    <property type="entry name" value="MFS general substrate transporter"/>
    <property type="match status" value="1"/>
</dbReference>
<evidence type="ECO:0000256" key="4">
    <source>
        <dbReference type="ARBA" id="ARBA00022989"/>
    </source>
</evidence>
<keyword evidence="5 6" id="KW-0472">Membrane</keyword>
<feature type="transmembrane region" description="Helical" evidence="6">
    <location>
        <begin position="238"/>
        <end position="258"/>
    </location>
</feature>
<protein>
    <submittedName>
        <fullName evidence="8">OFA family MFS transporter</fullName>
    </submittedName>
</protein>
<organism evidence="8 9">
    <name type="scientific">Candidatus Acetatifactor stercoripullorum</name>
    <dbReference type="NCBI Taxonomy" id="2838414"/>
    <lineage>
        <taxon>Bacteria</taxon>
        <taxon>Bacillati</taxon>
        <taxon>Bacillota</taxon>
        <taxon>Clostridia</taxon>
        <taxon>Lachnospirales</taxon>
        <taxon>Lachnospiraceae</taxon>
        <taxon>Acetatifactor</taxon>
    </lineage>
</organism>
<dbReference type="InterPro" id="IPR011701">
    <property type="entry name" value="MFS"/>
</dbReference>
<accession>A0A9D1UCZ3</accession>
<dbReference type="PANTHER" id="PTHR11360:SF317">
    <property type="entry name" value="MAJOR FACILITATOR SUPERFAMILY (MFS) PROFILE DOMAIN-CONTAINING PROTEIN-RELATED"/>
    <property type="match status" value="1"/>
</dbReference>
<feature type="transmembrane region" description="Helical" evidence="6">
    <location>
        <begin position="136"/>
        <end position="157"/>
    </location>
</feature>
<name>A0A9D1UCZ3_9FIRM</name>
<dbReference type="PANTHER" id="PTHR11360">
    <property type="entry name" value="MONOCARBOXYLATE TRANSPORTER"/>
    <property type="match status" value="1"/>
</dbReference>
<feature type="transmembrane region" description="Helical" evidence="6">
    <location>
        <begin position="307"/>
        <end position="330"/>
    </location>
</feature>
<dbReference type="InterPro" id="IPR020846">
    <property type="entry name" value="MFS_dom"/>
</dbReference>
<dbReference type="GO" id="GO:0022857">
    <property type="term" value="F:transmembrane transporter activity"/>
    <property type="evidence" value="ECO:0007669"/>
    <property type="project" value="InterPro"/>
</dbReference>
<feature type="transmembrane region" description="Helical" evidence="6">
    <location>
        <begin position="169"/>
        <end position="188"/>
    </location>
</feature>
<evidence type="ECO:0000313" key="8">
    <source>
        <dbReference type="EMBL" id="HIW81930.1"/>
    </source>
</evidence>
<keyword evidence="2" id="KW-0813">Transport</keyword>
<feature type="transmembrane region" description="Helical" evidence="6">
    <location>
        <begin position="342"/>
        <end position="365"/>
    </location>
</feature>
<dbReference type="GO" id="GO:0005886">
    <property type="term" value="C:plasma membrane"/>
    <property type="evidence" value="ECO:0007669"/>
    <property type="project" value="UniProtKB-SubCell"/>
</dbReference>
<reference evidence="8" key="1">
    <citation type="journal article" date="2021" name="PeerJ">
        <title>Extensive microbial diversity within the chicken gut microbiome revealed by metagenomics and culture.</title>
        <authorList>
            <person name="Gilroy R."/>
            <person name="Ravi A."/>
            <person name="Getino M."/>
            <person name="Pursley I."/>
            <person name="Horton D.L."/>
            <person name="Alikhan N.F."/>
            <person name="Baker D."/>
            <person name="Gharbi K."/>
            <person name="Hall N."/>
            <person name="Watson M."/>
            <person name="Adriaenssens E.M."/>
            <person name="Foster-Nyarko E."/>
            <person name="Jarju S."/>
            <person name="Secka A."/>
            <person name="Antonio M."/>
            <person name="Oren A."/>
            <person name="Chaudhuri R.R."/>
            <person name="La Ragione R."/>
            <person name="Hildebrand F."/>
            <person name="Pallen M.J."/>
        </authorList>
    </citation>
    <scope>NUCLEOTIDE SEQUENCE</scope>
    <source>
        <strain evidence="8">CHK195-6426</strain>
    </source>
</reference>
<comment type="caution">
    <text evidence="8">The sequence shown here is derived from an EMBL/GenBank/DDBJ whole genome shotgun (WGS) entry which is preliminary data.</text>
</comment>
<evidence type="ECO:0000256" key="3">
    <source>
        <dbReference type="ARBA" id="ARBA00022692"/>
    </source>
</evidence>
<evidence type="ECO:0000256" key="5">
    <source>
        <dbReference type="ARBA" id="ARBA00023136"/>
    </source>
</evidence>
<dbReference type="InterPro" id="IPR050327">
    <property type="entry name" value="Proton-linked_MCT"/>
</dbReference>
<feature type="transmembrane region" description="Helical" evidence="6">
    <location>
        <begin position="385"/>
        <end position="407"/>
    </location>
</feature>
<dbReference type="InterPro" id="IPR036259">
    <property type="entry name" value="MFS_trans_sf"/>
</dbReference>
<keyword evidence="3 6" id="KW-0812">Transmembrane</keyword>
<evidence type="ECO:0000256" key="6">
    <source>
        <dbReference type="SAM" id="Phobius"/>
    </source>
</evidence>
<evidence type="ECO:0000256" key="1">
    <source>
        <dbReference type="ARBA" id="ARBA00004651"/>
    </source>
</evidence>
<dbReference type="EMBL" id="DXGH01000057">
    <property type="protein sequence ID" value="HIW81930.1"/>
    <property type="molecule type" value="Genomic_DNA"/>
</dbReference>
<feature type="transmembrane region" description="Helical" evidence="6">
    <location>
        <begin position="279"/>
        <end position="301"/>
    </location>
</feature>
<evidence type="ECO:0000256" key="2">
    <source>
        <dbReference type="ARBA" id="ARBA00022448"/>
    </source>
</evidence>
<evidence type="ECO:0000259" key="7">
    <source>
        <dbReference type="PROSITE" id="PS50850"/>
    </source>
</evidence>
<feature type="transmembrane region" description="Helical" evidence="6">
    <location>
        <begin position="77"/>
        <end position="96"/>
    </location>
</feature>
<feature type="domain" description="Major facilitator superfamily (MFS) profile" evidence="7">
    <location>
        <begin position="205"/>
        <end position="417"/>
    </location>
</feature>
<dbReference type="Gene3D" id="1.20.1250.20">
    <property type="entry name" value="MFS general substrate transporter like domains"/>
    <property type="match status" value="2"/>
</dbReference>
<dbReference type="AlphaFoldDB" id="A0A9D1UCZ3"/>
<gene>
    <name evidence="8" type="ORF">H9742_10530</name>
</gene>
<dbReference type="CDD" id="cd17353">
    <property type="entry name" value="MFS_OFA_like"/>
    <property type="match status" value="1"/>
</dbReference>
<feature type="transmembrane region" description="Helical" evidence="6">
    <location>
        <begin position="214"/>
        <end position="232"/>
    </location>
</feature>
<reference evidence="8" key="2">
    <citation type="submission" date="2021-04" db="EMBL/GenBank/DDBJ databases">
        <authorList>
            <person name="Gilroy R."/>
        </authorList>
    </citation>
    <scope>NUCLEOTIDE SEQUENCE</scope>
    <source>
        <strain evidence="8">CHK195-6426</strain>
    </source>
</reference>
<evidence type="ECO:0000313" key="9">
    <source>
        <dbReference type="Proteomes" id="UP000824265"/>
    </source>
</evidence>
<feature type="transmembrane region" description="Helical" evidence="6">
    <location>
        <begin position="102"/>
        <end position="124"/>
    </location>
</feature>
<proteinExistence type="predicted"/>
<dbReference type="PROSITE" id="PS50850">
    <property type="entry name" value="MFS"/>
    <property type="match status" value="1"/>
</dbReference>
<dbReference type="RefSeq" id="WP_318702628.1">
    <property type="nucleotide sequence ID" value="NZ_CALWMU010000021.1"/>
</dbReference>
<dbReference type="Proteomes" id="UP000824265">
    <property type="component" value="Unassembled WGS sequence"/>
</dbReference>